<dbReference type="STRING" id="1173111.SAMN05444955_102153"/>
<feature type="region of interest" description="Disordered" evidence="1">
    <location>
        <begin position="55"/>
        <end position="96"/>
    </location>
</feature>
<organism evidence="2 3">
    <name type="scientific">Lihuaxuella thermophila</name>
    <dbReference type="NCBI Taxonomy" id="1173111"/>
    <lineage>
        <taxon>Bacteria</taxon>
        <taxon>Bacillati</taxon>
        <taxon>Bacillota</taxon>
        <taxon>Bacilli</taxon>
        <taxon>Bacillales</taxon>
        <taxon>Thermoactinomycetaceae</taxon>
        <taxon>Lihuaxuella</taxon>
    </lineage>
</organism>
<dbReference type="AlphaFoldDB" id="A0A1H8BFF1"/>
<evidence type="ECO:0000256" key="1">
    <source>
        <dbReference type="SAM" id="MobiDB-lite"/>
    </source>
</evidence>
<protein>
    <submittedName>
        <fullName evidence="2">Uncharacterized protein</fullName>
    </submittedName>
</protein>
<sequence length="96" mass="10434">MIIPFAARLKKAAALSDVSTGSFVFLKTLNEKLIIIPLIDAQIETRDHQLIISGKSISGKKRERRENGLKAGCEAPGNEAKQKHPRGGNLGGEQKK</sequence>
<dbReference type="Proteomes" id="UP000199695">
    <property type="component" value="Unassembled WGS sequence"/>
</dbReference>
<dbReference type="RefSeq" id="WP_089965062.1">
    <property type="nucleotide sequence ID" value="NZ_FOCQ01000002.1"/>
</dbReference>
<evidence type="ECO:0000313" key="2">
    <source>
        <dbReference type="EMBL" id="SEM81486.1"/>
    </source>
</evidence>
<reference evidence="2 3" key="1">
    <citation type="submission" date="2016-10" db="EMBL/GenBank/DDBJ databases">
        <authorList>
            <person name="de Groot N.N."/>
        </authorList>
    </citation>
    <scope>NUCLEOTIDE SEQUENCE [LARGE SCALE GENOMIC DNA]</scope>
    <source>
        <strain evidence="2 3">DSM 46701</strain>
    </source>
</reference>
<proteinExistence type="predicted"/>
<dbReference type="EMBL" id="FOCQ01000002">
    <property type="protein sequence ID" value="SEM81486.1"/>
    <property type="molecule type" value="Genomic_DNA"/>
</dbReference>
<keyword evidence="3" id="KW-1185">Reference proteome</keyword>
<gene>
    <name evidence="2" type="ORF">SAMN05444955_102153</name>
</gene>
<accession>A0A1H8BFF1</accession>
<name>A0A1H8BFF1_9BACL</name>
<evidence type="ECO:0000313" key="3">
    <source>
        <dbReference type="Proteomes" id="UP000199695"/>
    </source>
</evidence>